<proteinExistence type="predicted"/>
<dbReference type="RefSeq" id="WP_189175055.1">
    <property type="nucleotide sequence ID" value="NZ_BMNG01000008.1"/>
</dbReference>
<sequence>MALRFLGIIPNTPTDESPTIWLDEESGDLLIQSYKATEEEVRACQEIGSIPGHSTDVPDHETIIRLPAVMLQYMPRPERSGEEASAATSA</sequence>
<dbReference type="Proteomes" id="UP000656881">
    <property type="component" value="Unassembled WGS sequence"/>
</dbReference>
<comment type="caution">
    <text evidence="1">The sequence shown here is derived from an EMBL/GenBank/DDBJ whole genome shotgun (WGS) entry which is preliminary data.</text>
</comment>
<gene>
    <name evidence="1" type="ORF">GCM10012286_41070</name>
</gene>
<accession>A0ABQ2M659</accession>
<name>A0ABQ2M659_9ACTN</name>
<evidence type="ECO:0000313" key="1">
    <source>
        <dbReference type="EMBL" id="GGO47539.1"/>
    </source>
</evidence>
<reference evidence="2" key="1">
    <citation type="journal article" date="2019" name="Int. J. Syst. Evol. Microbiol.">
        <title>The Global Catalogue of Microorganisms (GCM) 10K type strain sequencing project: providing services to taxonomists for standard genome sequencing and annotation.</title>
        <authorList>
            <consortium name="The Broad Institute Genomics Platform"/>
            <consortium name="The Broad Institute Genome Sequencing Center for Infectious Disease"/>
            <person name="Wu L."/>
            <person name="Ma J."/>
        </authorList>
    </citation>
    <scope>NUCLEOTIDE SEQUENCE [LARGE SCALE GENOMIC DNA]</scope>
    <source>
        <strain evidence="2">CGMCC 4.7349</strain>
    </source>
</reference>
<keyword evidence="2" id="KW-1185">Reference proteome</keyword>
<evidence type="ECO:0000313" key="2">
    <source>
        <dbReference type="Proteomes" id="UP000656881"/>
    </source>
</evidence>
<protein>
    <submittedName>
        <fullName evidence="1">Uncharacterized protein</fullName>
    </submittedName>
</protein>
<dbReference type="EMBL" id="BMNG01000008">
    <property type="protein sequence ID" value="GGO47539.1"/>
    <property type="molecule type" value="Genomic_DNA"/>
</dbReference>
<organism evidence="1 2">
    <name type="scientific">Streptomyces lasiicapitis</name>
    <dbReference type="NCBI Taxonomy" id="1923961"/>
    <lineage>
        <taxon>Bacteria</taxon>
        <taxon>Bacillati</taxon>
        <taxon>Actinomycetota</taxon>
        <taxon>Actinomycetes</taxon>
        <taxon>Kitasatosporales</taxon>
        <taxon>Streptomycetaceae</taxon>
        <taxon>Streptomyces</taxon>
    </lineage>
</organism>